<keyword evidence="4" id="KW-0862">Zinc</keyword>
<reference evidence="7" key="1">
    <citation type="journal article" date="2019" name="Environ. Microbiol.">
        <title>Fungal ecological strategies reflected in gene transcription - a case study of two litter decomposers.</title>
        <authorList>
            <person name="Barbi F."/>
            <person name="Kohler A."/>
            <person name="Barry K."/>
            <person name="Baskaran P."/>
            <person name="Daum C."/>
            <person name="Fauchery L."/>
            <person name="Ihrmark K."/>
            <person name="Kuo A."/>
            <person name="LaButti K."/>
            <person name="Lipzen A."/>
            <person name="Morin E."/>
            <person name="Grigoriev I.V."/>
            <person name="Henrissat B."/>
            <person name="Lindahl B."/>
            <person name="Martin F."/>
        </authorList>
    </citation>
    <scope>NUCLEOTIDE SEQUENCE</scope>
    <source>
        <strain evidence="7">JB14</strain>
    </source>
</reference>
<sequence length="256" mass="29418">MLILDIKTQWSLTHQMLSHALQYRAPINVFIDTHNDLHGSEPFRRDWESIAIVWLLTRNFRSATSQMSTTSKPMLSSTHSTFCGLQCMLKEKLKQLPQDAPPKPVQGLMEAHQKLSDYYYKYDHSPFYIWATCHPFCILQALEQFYPTQSSEPSANSFPPKASESQPGIINFSDFDQDDEEPEGSELECYFDALCAAPQTDPIQWWYVCKLILVQGSVVAVERIFSGGRDTISLCHAQLKPETIHVLMLYKHQLRL</sequence>
<protein>
    <recommendedName>
        <fullName evidence="9">HAT C-terminal dimerisation domain-containing protein</fullName>
    </recommendedName>
</protein>
<evidence type="ECO:0000256" key="5">
    <source>
        <dbReference type="ARBA" id="ARBA00023242"/>
    </source>
</evidence>
<keyword evidence="3" id="KW-0863">Zinc-finger</keyword>
<dbReference type="PANTHER" id="PTHR46481">
    <property type="entry name" value="ZINC FINGER BED DOMAIN-CONTAINING PROTEIN 4"/>
    <property type="match status" value="1"/>
</dbReference>
<proteinExistence type="predicted"/>
<name>A0A6A4GLG9_9AGAR</name>
<evidence type="ECO:0000256" key="1">
    <source>
        <dbReference type="ARBA" id="ARBA00004123"/>
    </source>
</evidence>
<feature type="non-terminal residue" evidence="7">
    <location>
        <position position="256"/>
    </location>
</feature>
<accession>A0A6A4GLG9</accession>
<dbReference type="AlphaFoldDB" id="A0A6A4GLG9"/>
<dbReference type="SUPFAM" id="SSF53098">
    <property type="entry name" value="Ribonuclease H-like"/>
    <property type="match status" value="1"/>
</dbReference>
<dbReference type="PANTHER" id="PTHR46481:SF10">
    <property type="entry name" value="ZINC FINGER BED DOMAIN-CONTAINING PROTEIN 39"/>
    <property type="match status" value="1"/>
</dbReference>
<dbReference type="GO" id="GO:0008270">
    <property type="term" value="F:zinc ion binding"/>
    <property type="evidence" value="ECO:0007669"/>
    <property type="project" value="UniProtKB-KW"/>
</dbReference>
<keyword evidence="5" id="KW-0539">Nucleus</keyword>
<dbReference type="InterPro" id="IPR052035">
    <property type="entry name" value="ZnF_BED_domain_contain"/>
</dbReference>
<feature type="compositionally biased region" description="Polar residues" evidence="6">
    <location>
        <begin position="150"/>
        <end position="168"/>
    </location>
</feature>
<evidence type="ECO:0000256" key="4">
    <source>
        <dbReference type="ARBA" id="ARBA00022833"/>
    </source>
</evidence>
<keyword evidence="8" id="KW-1185">Reference proteome</keyword>
<evidence type="ECO:0000256" key="6">
    <source>
        <dbReference type="SAM" id="MobiDB-lite"/>
    </source>
</evidence>
<evidence type="ECO:0000313" key="8">
    <source>
        <dbReference type="Proteomes" id="UP000799118"/>
    </source>
</evidence>
<dbReference type="EMBL" id="ML769883">
    <property type="protein sequence ID" value="KAE9386398.1"/>
    <property type="molecule type" value="Genomic_DNA"/>
</dbReference>
<gene>
    <name evidence="7" type="ORF">BT96DRAFT_788678</name>
</gene>
<evidence type="ECO:0000256" key="2">
    <source>
        <dbReference type="ARBA" id="ARBA00022723"/>
    </source>
</evidence>
<evidence type="ECO:0008006" key="9">
    <source>
        <dbReference type="Google" id="ProtNLM"/>
    </source>
</evidence>
<evidence type="ECO:0000256" key="3">
    <source>
        <dbReference type="ARBA" id="ARBA00022771"/>
    </source>
</evidence>
<dbReference type="OrthoDB" id="1607513at2759"/>
<comment type="subcellular location">
    <subcellularLocation>
        <location evidence="1">Nucleus</location>
    </subcellularLocation>
</comment>
<dbReference type="GO" id="GO:0005634">
    <property type="term" value="C:nucleus"/>
    <property type="evidence" value="ECO:0007669"/>
    <property type="project" value="UniProtKB-SubCell"/>
</dbReference>
<dbReference type="Proteomes" id="UP000799118">
    <property type="component" value="Unassembled WGS sequence"/>
</dbReference>
<keyword evidence="2" id="KW-0479">Metal-binding</keyword>
<evidence type="ECO:0000313" key="7">
    <source>
        <dbReference type="EMBL" id="KAE9386398.1"/>
    </source>
</evidence>
<feature type="region of interest" description="Disordered" evidence="6">
    <location>
        <begin position="150"/>
        <end position="182"/>
    </location>
</feature>
<organism evidence="7 8">
    <name type="scientific">Gymnopus androsaceus JB14</name>
    <dbReference type="NCBI Taxonomy" id="1447944"/>
    <lineage>
        <taxon>Eukaryota</taxon>
        <taxon>Fungi</taxon>
        <taxon>Dikarya</taxon>
        <taxon>Basidiomycota</taxon>
        <taxon>Agaricomycotina</taxon>
        <taxon>Agaricomycetes</taxon>
        <taxon>Agaricomycetidae</taxon>
        <taxon>Agaricales</taxon>
        <taxon>Marasmiineae</taxon>
        <taxon>Omphalotaceae</taxon>
        <taxon>Gymnopus</taxon>
    </lineage>
</organism>
<dbReference type="InterPro" id="IPR012337">
    <property type="entry name" value="RNaseH-like_sf"/>
</dbReference>